<gene>
    <name evidence="6" type="ORF">J3U88_01960</name>
    <name evidence="7" type="ORF">J3U88_08595</name>
</gene>
<dbReference type="InterPro" id="IPR010126">
    <property type="entry name" value="Esterase_phb"/>
</dbReference>
<dbReference type="Proteomes" id="UP000664417">
    <property type="component" value="Unassembled WGS sequence"/>
</dbReference>
<evidence type="ECO:0000256" key="1">
    <source>
        <dbReference type="ARBA" id="ARBA00022729"/>
    </source>
</evidence>
<evidence type="ECO:0000256" key="4">
    <source>
        <dbReference type="SAM" id="SignalP"/>
    </source>
</evidence>
<name>A0A8J7U161_9BACT</name>
<keyword evidence="8" id="KW-1185">Reference proteome</keyword>
<dbReference type="GO" id="GO:0016787">
    <property type="term" value="F:hydrolase activity"/>
    <property type="evidence" value="ECO:0007669"/>
    <property type="project" value="UniProtKB-KW"/>
</dbReference>
<feature type="region of interest" description="Disordered" evidence="3">
    <location>
        <begin position="402"/>
        <end position="421"/>
    </location>
</feature>
<evidence type="ECO:0000313" key="6">
    <source>
        <dbReference type="EMBL" id="MBO1317207.1"/>
    </source>
</evidence>
<evidence type="ECO:0000259" key="5">
    <source>
        <dbReference type="Pfam" id="PF13290"/>
    </source>
</evidence>
<dbReference type="EMBL" id="JAFREP010000002">
    <property type="protein sequence ID" value="MBO1317207.1"/>
    <property type="molecule type" value="Genomic_DNA"/>
</dbReference>
<evidence type="ECO:0000256" key="3">
    <source>
        <dbReference type="SAM" id="MobiDB-lite"/>
    </source>
</evidence>
<feature type="domain" description="GH29D-like beta-sandwich" evidence="5">
    <location>
        <begin position="331"/>
        <end position="396"/>
    </location>
</feature>
<dbReference type="InterPro" id="IPR050955">
    <property type="entry name" value="Plant_Biomass_Hydrol_Est"/>
</dbReference>
<sequence>MSRALPCLWVALLCLFGSFTLVHAANTVTGSTAGLAWRATLPAGDAATPRPLLVLLHGCTQGAADFAAATGMDALADEHGFIVLYPEQSSSANLFRCWNWFETINQRRSGEAAAIAAMVAELQRRYAVDADRMYVGGFSAGGAMAVIMGVAYPDLFAGVAVSAGLEYEAAVNSNTAFTVMNSGGPDPDQKGTRAYQVMGSRARRMPVIVVHGTGDTTVAPINGDQVVRQWLQTHDWLDNGADDQSVDALADSVENDRVPGGRAFSKALYQDAEGRVLTAYYRVDGMGHAWSGGSGAFTDSSGPDASALLVAFFGLDGDPTDTTPPVTRANPAGGTFQQPVTVDLSVNEAATTYYSLDGSEPDTGAAVWNGPRVFNSTTTLRFFSVDGAGNREAVQTAVYRIDDGPDTTAPTTLANPPGGDYSGSVTVRLEVDEPATIYYSLDGTTPDAGAAVYSEPLVFSADTLLQFRAVDAAGNWEAVRREDYRVTVATELDFVSVAGEQGTVGLYYVDGVFSSSLVAGDPGMFNGERRRIILSFDLSALPEGAVLAEGRLRLCRARLVGAVQRLDVDAIQGGFGGNAALARGDYSAAADLFNAFTVPVPDGDGACVTVTLPAAVTALAAEGDRLQMRLKAVTAVDFQRDELSLGTSGAMAAVLTFRLQ</sequence>
<dbReference type="AlphaFoldDB" id="A0A8J7U161"/>
<keyword evidence="2" id="KW-0378">Hydrolase</keyword>
<feature type="chain" id="PRO_5036433802" evidence="4">
    <location>
        <begin position="25"/>
        <end position="660"/>
    </location>
</feature>
<dbReference type="PANTHER" id="PTHR43037:SF1">
    <property type="entry name" value="BLL1128 PROTEIN"/>
    <property type="match status" value="1"/>
</dbReference>
<evidence type="ECO:0000256" key="2">
    <source>
        <dbReference type="ARBA" id="ARBA00022801"/>
    </source>
</evidence>
<dbReference type="PANTHER" id="PTHR43037">
    <property type="entry name" value="UNNAMED PRODUCT-RELATED"/>
    <property type="match status" value="1"/>
</dbReference>
<evidence type="ECO:0000313" key="7">
    <source>
        <dbReference type="EMBL" id="MBO1318513.1"/>
    </source>
</evidence>
<keyword evidence="1 4" id="KW-0732">Signal</keyword>
<dbReference type="GO" id="GO:0005576">
    <property type="term" value="C:extracellular region"/>
    <property type="evidence" value="ECO:0007669"/>
    <property type="project" value="InterPro"/>
</dbReference>
<reference evidence="6" key="1">
    <citation type="submission" date="2021-03" db="EMBL/GenBank/DDBJ databases">
        <authorList>
            <person name="Wang G."/>
        </authorList>
    </citation>
    <scope>NUCLEOTIDE SEQUENCE</scope>
    <source>
        <strain evidence="6">KCTC 12899</strain>
    </source>
</reference>
<protein>
    <submittedName>
        <fullName evidence="6">PHB depolymerase family esterase</fullName>
    </submittedName>
</protein>
<dbReference type="InterPro" id="IPR059177">
    <property type="entry name" value="GH29D-like_dom"/>
</dbReference>
<accession>A0A8J7U161</accession>
<dbReference type="RefSeq" id="WP_207856444.1">
    <property type="nucleotide sequence ID" value="NZ_JAFREP010000002.1"/>
</dbReference>
<proteinExistence type="predicted"/>
<dbReference type="EMBL" id="JAFREP010000006">
    <property type="protein sequence ID" value="MBO1318513.1"/>
    <property type="molecule type" value="Genomic_DNA"/>
</dbReference>
<organism evidence="6 8">
    <name type="scientific">Acanthopleuribacter pedis</name>
    <dbReference type="NCBI Taxonomy" id="442870"/>
    <lineage>
        <taxon>Bacteria</taxon>
        <taxon>Pseudomonadati</taxon>
        <taxon>Acidobacteriota</taxon>
        <taxon>Holophagae</taxon>
        <taxon>Acanthopleuribacterales</taxon>
        <taxon>Acanthopleuribacteraceae</taxon>
        <taxon>Acanthopleuribacter</taxon>
    </lineage>
</organism>
<dbReference type="Pfam" id="PF10503">
    <property type="entry name" value="Esterase_PHB"/>
    <property type="match status" value="1"/>
</dbReference>
<comment type="caution">
    <text evidence="6">The sequence shown here is derived from an EMBL/GenBank/DDBJ whole genome shotgun (WGS) entry which is preliminary data.</text>
</comment>
<dbReference type="SUPFAM" id="SSF53474">
    <property type="entry name" value="alpha/beta-Hydrolases"/>
    <property type="match status" value="2"/>
</dbReference>
<dbReference type="InterPro" id="IPR029058">
    <property type="entry name" value="AB_hydrolase_fold"/>
</dbReference>
<feature type="domain" description="GH29D-like beta-sandwich" evidence="5">
    <location>
        <begin position="416"/>
        <end position="479"/>
    </location>
</feature>
<feature type="signal peptide" evidence="4">
    <location>
        <begin position="1"/>
        <end position="24"/>
    </location>
</feature>
<evidence type="ECO:0000313" key="8">
    <source>
        <dbReference type="Proteomes" id="UP000664417"/>
    </source>
</evidence>
<dbReference type="Pfam" id="PF13290">
    <property type="entry name" value="CHB_HEX_C_1"/>
    <property type="match status" value="2"/>
</dbReference>
<dbReference type="NCBIfam" id="TIGR01840">
    <property type="entry name" value="esterase_phb"/>
    <property type="match status" value="1"/>
</dbReference>
<dbReference type="Gene3D" id="3.40.50.1820">
    <property type="entry name" value="alpha/beta hydrolase"/>
    <property type="match status" value="1"/>
</dbReference>